<dbReference type="EMBL" id="CP096115">
    <property type="protein sequence ID" value="UUX93898.1"/>
    <property type="molecule type" value="Genomic_DNA"/>
</dbReference>
<keyword evidence="3" id="KW-1185">Reference proteome</keyword>
<name>A0A9E7TJQ0_9EURY</name>
<dbReference type="PANTHER" id="PTHR34614:SF2">
    <property type="entry name" value="TRANSPOSASE IS4-LIKE DOMAIN-CONTAINING PROTEIN"/>
    <property type="match status" value="1"/>
</dbReference>
<evidence type="ECO:0000256" key="1">
    <source>
        <dbReference type="SAM" id="Coils"/>
    </source>
</evidence>
<sequence>MQKVRKSLNKSGLLYVGDSKMSAMSIRREIVQNSDFYLTPLPKKIMPNTLLIEKIEEFNESECQLTEVSREYSDGEIRPIGEGFEEWSSQSSVEDNIEFQWEERRIYVRSFTYAETQKKALERRIAKATDEIQQMNLRGKGRKPPKTIDEAIEKGNNILNSHSLAGILEIGFEEKEERITKRKYKNNPEREIIKRTINCRVNLNEQAYDDAHKTMGWRVYATNKPESSFPLEKVVLAYRNQYIIEDKFHRLKNHPTSIDPMFLTRDDHIDGLIKFASLGLRVLVSIEMKVHDSLEKSGKDLAGVYEYNPKKSTKKPRAERMLKIFEDITLTIVDIEGKNVFLMSKLTDLQKKILSLLGTDGGIFERISGNL</sequence>
<dbReference type="AlphaFoldDB" id="A0A9E7TJQ0"/>
<proteinExistence type="predicted"/>
<protein>
    <submittedName>
        <fullName evidence="2">Transposase</fullName>
    </submittedName>
</protein>
<keyword evidence="1" id="KW-0175">Coiled coil</keyword>
<feature type="coiled-coil region" evidence="1">
    <location>
        <begin position="111"/>
        <end position="138"/>
    </location>
</feature>
<organism evidence="2 3">
    <name type="scientific">Methanoplanus endosymbiosus</name>
    <dbReference type="NCBI Taxonomy" id="33865"/>
    <lineage>
        <taxon>Archaea</taxon>
        <taxon>Methanobacteriati</taxon>
        <taxon>Methanobacteriota</taxon>
        <taxon>Stenosarchaea group</taxon>
        <taxon>Methanomicrobia</taxon>
        <taxon>Methanomicrobiales</taxon>
        <taxon>Methanomicrobiaceae</taxon>
        <taxon>Methanoplanus</taxon>
    </lineage>
</organism>
<accession>A0A9E7TJQ0</accession>
<gene>
    <name evidence="2" type="ORF">L6E24_12935</name>
</gene>
<dbReference type="KEGG" id="mend:L6E24_12935"/>
<reference evidence="2" key="1">
    <citation type="submission" date="2022-04" db="EMBL/GenBank/DDBJ databases">
        <title>Complete genome of Methanoplanus endosymbiosus DSM 3599.</title>
        <authorList>
            <person name="Chen S.-C."/>
            <person name="You Y.-T."/>
            <person name="Zhou Y.-Z."/>
            <person name="Lai M.-C."/>
        </authorList>
    </citation>
    <scope>NUCLEOTIDE SEQUENCE</scope>
    <source>
        <strain evidence="2">DSM 3599</strain>
    </source>
</reference>
<dbReference type="Proteomes" id="UP001060368">
    <property type="component" value="Chromosome"/>
</dbReference>
<dbReference type="PANTHER" id="PTHR34614">
    <property type="match status" value="1"/>
</dbReference>
<evidence type="ECO:0000313" key="3">
    <source>
        <dbReference type="Proteomes" id="UP001060368"/>
    </source>
</evidence>
<evidence type="ECO:0000313" key="2">
    <source>
        <dbReference type="EMBL" id="UUX93898.1"/>
    </source>
</evidence>